<dbReference type="PANTHER" id="PTHR33317">
    <property type="entry name" value="POLYNUCLEOTIDYL TRANSFERASE, RIBONUCLEASE H-LIKE SUPERFAMILY PROTEIN"/>
    <property type="match status" value="1"/>
</dbReference>
<feature type="domain" description="YqgF/RNase H-like" evidence="7">
    <location>
        <begin position="4"/>
        <end position="104"/>
    </location>
</feature>
<feature type="region of interest" description="Disordered" evidence="6">
    <location>
        <begin position="140"/>
        <end position="203"/>
    </location>
</feature>
<keyword evidence="1 5" id="KW-0963">Cytoplasm</keyword>
<gene>
    <name evidence="8" type="ORF">NSPZN2_100297</name>
</gene>
<evidence type="ECO:0000256" key="4">
    <source>
        <dbReference type="ARBA" id="ARBA00022801"/>
    </source>
</evidence>
<evidence type="ECO:0000256" key="5">
    <source>
        <dbReference type="HAMAP-Rule" id="MF_00651"/>
    </source>
</evidence>
<dbReference type="Gene3D" id="3.30.420.140">
    <property type="entry name" value="YqgF/RNase H-like domain"/>
    <property type="match status" value="1"/>
</dbReference>
<evidence type="ECO:0000313" key="8">
    <source>
        <dbReference type="EMBL" id="CAE6729754.1"/>
    </source>
</evidence>
<comment type="caution">
    <text evidence="8">The sequence shown here is derived from an EMBL/GenBank/DDBJ whole genome shotgun (WGS) entry which is preliminary data.</text>
</comment>
<dbReference type="PANTHER" id="PTHR33317:SF4">
    <property type="entry name" value="POLYNUCLEOTIDYL TRANSFERASE, RIBONUCLEASE H-LIKE SUPERFAMILY PROTEIN"/>
    <property type="match status" value="1"/>
</dbReference>
<dbReference type="NCBIfam" id="TIGR00250">
    <property type="entry name" value="RNAse_H_YqgF"/>
    <property type="match status" value="1"/>
</dbReference>
<reference evidence="8 9" key="1">
    <citation type="submission" date="2021-02" db="EMBL/GenBank/DDBJ databases">
        <authorList>
            <person name="Han P."/>
        </authorList>
    </citation>
    <scope>NUCLEOTIDE SEQUENCE [LARGE SCALE GENOMIC DNA]</scope>
    <source>
        <strain evidence="8">Candidatus Nitrospira sp. ZN2</strain>
    </source>
</reference>
<evidence type="ECO:0000256" key="6">
    <source>
        <dbReference type="SAM" id="MobiDB-lite"/>
    </source>
</evidence>
<protein>
    <recommendedName>
        <fullName evidence="5">Putative pre-16S rRNA nuclease</fullName>
        <ecNumber evidence="5">3.1.-.-</ecNumber>
    </recommendedName>
</protein>
<dbReference type="Pfam" id="PF03652">
    <property type="entry name" value="RuvX"/>
    <property type="match status" value="1"/>
</dbReference>
<proteinExistence type="inferred from homology"/>
<sequence length="203" mass="22084">MKGQRILAIDHGSKRIGFALSDELGWTAQPLETFYRRNPEADIRHIQELVREHEVGRVLVGLPLRLDGESGPAAKVVEEFIQLLEPALSVPVVTWDERMTTCAAEDLLIAADVGRRKRKGIVDRIAAAILLQSYLASLEKPSSRQEQGEGDSQDDDPWSFDEPRVDDAEEIDCGSGTGNGDTPSHLGVSGAALGSKSGRQRAS</sequence>
<organism evidence="8 9">
    <name type="scientific">Nitrospira defluvii</name>
    <dbReference type="NCBI Taxonomy" id="330214"/>
    <lineage>
        <taxon>Bacteria</taxon>
        <taxon>Pseudomonadati</taxon>
        <taxon>Nitrospirota</taxon>
        <taxon>Nitrospiria</taxon>
        <taxon>Nitrospirales</taxon>
        <taxon>Nitrospiraceae</taxon>
        <taxon>Nitrospira</taxon>
    </lineage>
</organism>
<dbReference type="SMART" id="SM00732">
    <property type="entry name" value="YqgFc"/>
    <property type="match status" value="1"/>
</dbReference>
<dbReference type="GO" id="GO:0016787">
    <property type="term" value="F:hydrolase activity"/>
    <property type="evidence" value="ECO:0007669"/>
    <property type="project" value="UniProtKB-KW"/>
</dbReference>
<comment type="subcellular location">
    <subcellularLocation>
        <location evidence="5">Cytoplasm</location>
    </subcellularLocation>
</comment>
<keyword evidence="4 5" id="KW-0378">Hydrolase</keyword>
<evidence type="ECO:0000256" key="3">
    <source>
        <dbReference type="ARBA" id="ARBA00022722"/>
    </source>
</evidence>
<evidence type="ECO:0000256" key="1">
    <source>
        <dbReference type="ARBA" id="ARBA00022490"/>
    </source>
</evidence>
<dbReference type="InterPro" id="IPR005227">
    <property type="entry name" value="YqgF"/>
</dbReference>
<dbReference type="EMBL" id="CAJNBJ010000002">
    <property type="protein sequence ID" value="CAE6729754.1"/>
    <property type="molecule type" value="Genomic_DNA"/>
</dbReference>
<dbReference type="SUPFAM" id="SSF53098">
    <property type="entry name" value="Ribonuclease H-like"/>
    <property type="match status" value="1"/>
</dbReference>
<dbReference type="Proteomes" id="UP000675880">
    <property type="component" value="Unassembled WGS sequence"/>
</dbReference>
<dbReference type="EC" id="3.1.-.-" evidence="5"/>
<evidence type="ECO:0000313" key="9">
    <source>
        <dbReference type="Proteomes" id="UP000675880"/>
    </source>
</evidence>
<keyword evidence="2 5" id="KW-0690">Ribosome biogenesis</keyword>
<accession>A0ABM8R312</accession>
<keyword evidence="9" id="KW-1185">Reference proteome</keyword>
<evidence type="ECO:0000259" key="7">
    <source>
        <dbReference type="SMART" id="SM00732"/>
    </source>
</evidence>
<keyword evidence="3 5" id="KW-0540">Nuclease</keyword>
<dbReference type="InterPro" id="IPR037027">
    <property type="entry name" value="YqgF/RNaseH-like_dom_sf"/>
</dbReference>
<dbReference type="HAMAP" id="MF_00651">
    <property type="entry name" value="Nuclease_YqgF"/>
    <property type="match status" value="1"/>
</dbReference>
<dbReference type="RefSeq" id="WP_213041649.1">
    <property type="nucleotide sequence ID" value="NZ_CAJNBJ010000002.1"/>
</dbReference>
<name>A0ABM8R312_9BACT</name>
<comment type="function">
    <text evidence="5">Could be a nuclease involved in processing of the 5'-end of pre-16S rRNA.</text>
</comment>
<dbReference type="InterPro" id="IPR012337">
    <property type="entry name" value="RNaseH-like_sf"/>
</dbReference>
<feature type="compositionally biased region" description="Acidic residues" evidence="6">
    <location>
        <begin position="148"/>
        <end position="159"/>
    </location>
</feature>
<dbReference type="InterPro" id="IPR006641">
    <property type="entry name" value="YqgF/RNaseH-like_dom"/>
</dbReference>
<evidence type="ECO:0000256" key="2">
    <source>
        <dbReference type="ARBA" id="ARBA00022517"/>
    </source>
</evidence>
<comment type="similarity">
    <text evidence="5">Belongs to the YqgF HJR family.</text>
</comment>
<dbReference type="CDD" id="cd16964">
    <property type="entry name" value="YqgF"/>
    <property type="match status" value="1"/>
</dbReference>